<organism evidence="2 3">
    <name type="scientific">Ceratodon purpureus</name>
    <name type="common">Fire moss</name>
    <name type="synonym">Dicranum purpureum</name>
    <dbReference type="NCBI Taxonomy" id="3225"/>
    <lineage>
        <taxon>Eukaryota</taxon>
        <taxon>Viridiplantae</taxon>
        <taxon>Streptophyta</taxon>
        <taxon>Embryophyta</taxon>
        <taxon>Bryophyta</taxon>
        <taxon>Bryophytina</taxon>
        <taxon>Bryopsida</taxon>
        <taxon>Dicranidae</taxon>
        <taxon>Pseudoditrichales</taxon>
        <taxon>Ditrichaceae</taxon>
        <taxon>Ceratodon</taxon>
    </lineage>
</organism>
<dbReference type="Proteomes" id="UP000822688">
    <property type="component" value="Chromosome V"/>
</dbReference>
<feature type="compositionally biased region" description="Basic and acidic residues" evidence="1">
    <location>
        <begin position="16"/>
        <end position="29"/>
    </location>
</feature>
<gene>
    <name evidence="2" type="ORF">KC19_VG024200</name>
</gene>
<evidence type="ECO:0000313" key="3">
    <source>
        <dbReference type="Proteomes" id="UP000822688"/>
    </source>
</evidence>
<sequence length="29" mass="3407">MAFPARIQRGVPSTGDQHRYEQEDRRFSA</sequence>
<reference evidence="2" key="1">
    <citation type="submission" date="2020-06" db="EMBL/GenBank/DDBJ databases">
        <title>WGS assembly of Ceratodon purpureus strain R40.</title>
        <authorList>
            <person name="Carey S.B."/>
            <person name="Jenkins J."/>
            <person name="Shu S."/>
            <person name="Lovell J.T."/>
            <person name="Sreedasyam A."/>
            <person name="Maumus F."/>
            <person name="Tiley G.P."/>
            <person name="Fernandez-Pozo N."/>
            <person name="Barry K."/>
            <person name="Chen C."/>
            <person name="Wang M."/>
            <person name="Lipzen A."/>
            <person name="Daum C."/>
            <person name="Saski C.A."/>
            <person name="Payton A.C."/>
            <person name="Mcbreen J.C."/>
            <person name="Conrad R.E."/>
            <person name="Kollar L.M."/>
            <person name="Olsson S."/>
            <person name="Huttunen S."/>
            <person name="Landis J.B."/>
            <person name="Wickett N.J."/>
            <person name="Johnson M.G."/>
            <person name="Rensing S.A."/>
            <person name="Grimwood J."/>
            <person name="Schmutz J."/>
            <person name="Mcdaniel S.F."/>
        </authorList>
    </citation>
    <scope>NUCLEOTIDE SEQUENCE</scope>
    <source>
        <strain evidence="2">R40</strain>
    </source>
</reference>
<dbReference type="EMBL" id="CM026426">
    <property type="protein sequence ID" value="KAG0571582.1"/>
    <property type="molecule type" value="Genomic_DNA"/>
</dbReference>
<evidence type="ECO:0000256" key="1">
    <source>
        <dbReference type="SAM" id="MobiDB-lite"/>
    </source>
</evidence>
<accession>A0A8T0HLB1</accession>
<proteinExistence type="predicted"/>
<name>A0A8T0HLB1_CERPU</name>
<comment type="caution">
    <text evidence="2">The sequence shown here is derived from an EMBL/GenBank/DDBJ whole genome shotgun (WGS) entry which is preliminary data.</text>
</comment>
<feature type="region of interest" description="Disordered" evidence="1">
    <location>
        <begin position="1"/>
        <end position="29"/>
    </location>
</feature>
<keyword evidence="3" id="KW-1185">Reference proteome</keyword>
<dbReference type="AlphaFoldDB" id="A0A8T0HLB1"/>
<protein>
    <submittedName>
        <fullName evidence="2">Uncharacterized protein</fullName>
    </submittedName>
</protein>
<evidence type="ECO:0000313" key="2">
    <source>
        <dbReference type="EMBL" id="KAG0571582.1"/>
    </source>
</evidence>